<organism evidence="1 2">
    <name type="scientific">Muriicola soli</name>
    <dbReference type="NCBI Taxonomy" id="2507538"/>
    <lineage>
        <taxon>Bacteria</taxon>
        <taxon>Pseudomonadati</taxon>
        <taxon>Bacteroidota</taxon>
        <taxon>Flavobacteriia</taxon>
        <taxon>Flavobacteriales</taxon>
        <taxon>Flavobacteriaceae</taxon>
        <taxon>Muriicola</taxon>
    </lineage>
</organism>
<dbReference type="RefSeq" id="WP_129602886.1">
    <property type="nucleotide sequence ID" value="NZ_CP035544.1"/>
</dbReference>
<dbReference type="OrthoDB" id="1290858at2"/>
<evidence type="ECO:0000313" key="1">
    <source>
        <dbReference type="EMBL" id="QBA63672.1"/>
    </source>
</evidence>
<gene>
    <name evidence="1" type="ORF">EQY75_03385</name>
</gene>
<dbReference type="Gene3D" id="1.25.40.10">
    <property type="entry name" value="Tetratricopeptide repeat domain"/>
    <property type="match status" value="1"/>
</dbReference>
<keyword evidence="2" id="KW-1185">Reference proteome</keyword>
<protein>
    <submittedName>
        <fullName evidence="1">Uncharacterized protein</fullName>
    </submittedName>
</protein>
<name>A0A411E7M9_9FLAO</name>
<dbReference type="KEGG" id="mur:EQY75_03385"/>
<dbReference type="InterPro" id="IPR011990">
    <property type="entry name" value="TPR-like_helical_dom_sf"/>
</dbReference>
<dbReference type="Proteomes" id="UP000290889">
    <property type="component" value="Chromosome"/>
</dbReference>
<accession>A0A411E7M9</accession>
<dbReference type="EMBL" id="CP035544">
    <property type="protein sequence ID" value="QBA63672.1"/>
    <property type="molecule type" value="Genomic_DNA"/>
</dbReference>
<proteinExistence type="predicted"/>
<dbReference type="SUPFAM" id="SSF48452">
    <property type="entry name" value="TPR-like"/>
    <property type="match status" value="1"/>
</dbReference>
<reference evidence="1 2" key="1">
    <citation type="submission" date="2019-01" db="EMBL/GenBank/DDBJ databases">
        <title>Muriicola soli sp. nov., isolated from soil.</title>
        <authorList>
            <person name="Kang H.J."/>
            <person name="Kim S.B."/>
        </authorList>
    </citation>
    <scope>NUCLEOTIDE SEQUENCE [LARGE SCALE GENOMIC DNA]</scope>
    <source>
        <strain evidence="1 2">MMS17-SY002</strain>
    </source>
</reference>
<evidence type="ECO:0000313" key="2">
    <source>
        <dbReference type="Proteomes" id="UP000290889"/>
    </source>
</evidence>
<sequence>MEKLSRKLIILLILSGLNICHPQDSSHDIVIKLNGEEIIGEILELGASEIKYRNNNNRETAVSKDSIFIIKKANGSLLKINIEDGPSQELITNNLRKYLFHYYMGLVYKNRASSSNSLADSGTAIAHWKKAINAQPTSDSAYYHMAMTKWNLALKTQDASWMDEFNKALELNPDKYEYRVTLIALIQPGLFPGKDFYSNKLIAIDEALKKWPEGCYLHQAKAEVLLNLDEYQEGLKEVNYAVENCEVDYDLLLIRMELNLKLYKVVKKSNPNLAQSLEKELGNDYLRILSVADGKWVPGRFKKFEKYAN</sequence>
<dbReference type="AlphaFoldDB" id="A0A411E7M9"/>